<sequence length="511" mass="53076">MRHRSTWHVVGEGAAVLRAMGPRPADLPALGPLLRYGATLPGAALAAARRSRTVPVLVDRLGPLDGDGLALAVEVAAVRLAQALPATGSRPRIAVHARDHRGQVATVLAAGALGVDVVLVGPSVGAERLRTIIDRTRPAVIVHDDATAPGLAAAPDPAIRLLDCTPTAAAVPATIPASVPATITPSVRLGPRWRRRRAGTLHLLTSGTTHTPHPTARPGVRRGQLGTVLSLLAALGLRRGEPVLVTAPLSHGHGLSALSAALVIGAPIVLGHGLPPERWVELIGIHRVGAVLGVPGQLLGLTRALEAHANRPPLRRIAAGSAPLPVDLAARIEALYPDALLDFFGTSETGTATIATAADLREAPGTVGRPATGVRLKVGDEDGVDLPDGVVGHLWVRSPWRAADTPGGYLPTGDLGHLDGTGRLFVAGRADDVVVVGGHNVHLGEVREWFQRQHEVTDAVVQAVPDPRLGWVLRVEVSGAELDEETLLGRARDQLGSAAAPRSITRARPAR</sequence>
<gene>
    <name evidence="4" type="ORF">EXU48_03050</name>
</gene>
<dbReference type="Gene3D" id="3.40.50.12780">
    <property type="entry name" value="N-terminal domain of ligase-like"/>
    <property type="match status" value="1"/>
</dbReference>
<dbReference type="Proteomes" id="UP000504882">
    <property type="component" value="Unassembled WGS sequence"/>
</dbReference>
<keyword evidence="2" id="KW-0436">Ligase</keyword>
<protein>
    <recommendedName>
        <fullName evidence="3">AMP-dependent synthetase/ligase domain-containing protein</fullName>
    </recommendedName>
</protein>
<dbReference type="Gene3D" id="3.30.300.30">
    <property type="match status" value="1"/>
</dbReference>
<dbReference type="PANTHER" id="PTHR43201:SF5">
    <property type="entry name" value="MEDIUM-CHAIN ACYL-COA LIGASE ACSF2, MITOCHONDRIAL"/>
    <property type="match status" value="1"/>
</dbReference>
<feature type="domain" description="AMP-dependent synthetase/ligase" evidence="3">
    <location>
        <begin position="76"/>
        <end position="400"/>
    </location>
</feature>
<name>A0ABY2E6N4_9MICO</name>
<dbReference type="InterPro" id="IPR045851">
    <property type="entry name" value="AMP-bd_C_sf"/>
</dbReference>
<reference evidence="4 5" key="1">
    <citation type="submission" date="2019-03" db="EMBL/GenBank/DDBJ databases">
        <title>Genomic features of bacteria from cold environments.</title>
        <authorList>
            <person name="Shen L."/>
        </authorList>
    </citation>
    <scope>NUCLEOTIDE SEQUENCE [LARGE SCALE GENOMIC DNA]</scope>
    <source>
        <strain evidence="5">T3246-1</strain>
    </source>
</reference>
<evidence type="ECO:0000256" key="2">
    <source>
        <dbReference type="ARBA" id="ARBA00022598"/>
    </source>
</evidence>
<accession>A0ABY2E6N4</accession>
<proteinExistence type="inferred from homology"/>
<dbReference type="InterPro" id="IPR000873">
    <property type="entry name" value="AMP-dep_synth/lig_dom"/>
</dbReference>
<evidence type="ECO:0000256" key="1">
    <source>
        <dbReference type="ARBA" id="ARBA00006432"/>
    </source>
</evidence>
<evidence type="ECO:0000259" key="3">
    <source>
        <dbReference type="Pfam" id="PF00501"/>
    </source>
</evidence>
<organism evidence="4 5">
    <name type="scientific">Occultella glacieicola</name>
    <dbReference type="NCBI Taxonomy" id="2518684"/>
    <lineage>
        <taxon>Bacteria</taxon>
        <taxon>Bacillati</taxon>
        <taxon>Actinomycetota</taxon>
        <taxon>Actinomycetes</taxon>
        <taxon>Micrococcales</taxon>
        <taxon>Ruaniaceae</taxon>
        <taxon>Occultella</taxon>
    </lineage>
</organism>
<dbReference type="InterPro" id="IPR042099">
    <property type="entry name" value="ANL_N_sf"/>
</dbReference>
<evidence type="ECO:0000313" key="5">
    <source>
        <dbReference type="Proteomes" id="UP000504882"/>
    </source>
</evidence>
<dbReference type="PANTHER" id="PTHR43201">
    <property type="entry name" value="ACYL-COA SYNTHETASE"/>
    <property type="match status" value="1"/>
</dbReference>
<evidence type="ECO:0000313" key="4">
    <source>
        <dbReference type="EMBL" id="TDE97206.1"/>
    </source>
</evidence>
<dbReference type="Pfam" id="PF00501">
    <property type="entry name" value="AMP-binding"/>
    <property type="match status" value="1"/>
</dbReference>
<dbReference type="EMBL" id="SMNA01000002">
    <property type="protein sequence ID" value="TDE97206.1"/>
    <property type="molecule type" value="Genomic_DNA"/>
</dbReference>
<keyword evidence="5" id="KW-1185">Reference proteome</keyword>
<comment type="caution">
    <text evidence="4">The sequence shown here is derived from an EMBL/GenBank/DDBJ whole genome shotgun (WGS) entry which is preliminary data.</text>
</comment>
<dbReference type="SUPFAM" id="SSF56801">
    <property type="entry name" value="Acetyl-CoA synthetase-like"/>
    <property type="match status" value="1"/>
</dbReference>
<dbReference type="CDD" id="cd04433">
    <property type="entry name" value="AFD_class_I"/>
    <property type="match status" value="1"/>
</dbReference>
<dbReference type="RefSeq" id="WP_133106133.1">
    <property type="nucleotide sequence ID" value="NZ_SMNA01000002.1"/>
</dbReference>
<comment type="similarity">
    <text evidence="1">Belongs to the ATP-dependent AMP-binding enzyme family.</text>
</comment>